<feature type="transmembrane region" description="Helical" evidence="1">
    <location>
        <begin position="33"/>
        <end position="50"/>
    </location>
</feature>
<evidence type="ECO:0000313" key="3">
    <source>
        <dbReference type="Proteomes" id="UP000568839"/>
    </source>
</evidence>
<accession>A0A841PQE8</accession>
<dbReference type="Proteomes" id="UP000568839">
    <property type="component" value="Unassembled WGS sequence"/>
</dbReference>
<dbReference type="RefSeq" id="WP_184405047.1">
    <property type="nucleotide sequence ID" value="NZ_JACHHJ010000004.1"/>
</dbReference>
<proteinExistence type="predicted"/>
<dbReference type="AlphaFoldDB" id="A0A841PQE8"/>
<organism evidence="2 3">
    <name type="scientific">Geomicrobium halophilum</name>
    <dbReference type="NCBI Taxonomy" id="549000"/>
    <lineage>
        <taxon>Bacteria</taxon>
        <taxon>Bacillati</taxon>
        <taxon>Bacillota</taxon>
        <taxon>Bacilli</taxon>
        <taxon>Bacillales</taxon>
        <taxon>Geomicrobium</taxon>
    </lineage>
</organism>
<gene>
    <name evidence="2" type="ORF">HNR44_002990</name>
</gene>
<name>A0A841PQE8_9BACL</name>
<evidence type="ECO:0000256" key="1">
    <source>
        <dbReference type="SAM" id="Phobius"/>
    </source>
</evidence>
<comment type="caution">
    <text evidence="2">The sequence shown here is derived from an EMBL/GenBank/DDBJ whole genome shotgun (WGS) entry which is preliminary data.</text>
</comment>
<sequence length="51" mass="5749">MKEPNVKEIKEAQGEYKKVGKVRPRLKDSGTRTLLIVLLIILIAFLVDGIN</sequence>
<protein>
    <submittedName>
        <fullName evidence="2">Uncharacterized protein</fullName>
    </submittedName>
</protein>
<keyword evidence="1" id="KW-0812">Transmembrane</keyword>
<keyword evidence="3" id="KW-1185">Reference proteome</keyword>
<reference evidence="2 3" key="1">
    <citation type="submission" date="2020-08" db="EMBL/GenBank/DDBJ databases">
        <title>Genomic Encyclopedia of Type Strains, Phase IV (KMG-IV): sequencing the most valuable type-strain genomes for metagenomic binning, comparative biology and taxonomic classification.</title>
        <authorList>
            <person name="Goeker M."/>
        </authorList>
    </citation>
    <scope>NUCLEOTIDE SEQUENCE [LARGE SCALE GENOMIC DNA]</scope>
    <source>
        <strain evidence="2 3">DSM 21769</strain>
    </source>
</reference>
<keyword evidence="1" id="KW-1133">Transmembrane helix</keyword>
<dbReference type="EMBL" id="JACHHJ010000004">
    <property type="protein sequence ID" value="MBB6451000.1"/>
    <property type="molecule type" value="Genomic_DNA"/>
</dbReference>
<evidence type="ECO:0000313" key="2">
    <source>
        <dbReference type="EMBL" id="MBB6451000.1"/>
    </source>
</evidence>
<keyword evidence="1" id="KW-0472">Membrane</keyword>